<feature type="compositionally biased region" description="Basic residues" evidence="1">
    <location>
        <begin position="124"/>
        <end position="134"/>
    </location>
</feature>
<feature type="compositionally biased region" description="Polar residues" evidence="1">
    <location>
        <begin position="32"/>
        <end position="41"/>
    </location>
</feature>
<comment type="caution">
    <text evidence="2">The sequence shown here is derived from an EMBL/GenBank/DDBJ whole genome shotgun (WGS) entry which is preliminary data.</text>
</comment>
<proteinExistence type="predicted"/>
<feature type="region of interest" description="Disordered" evidence="1">
    <location>
        <begin position="1"/>
        <end position="145"/>
    </location>
</feature>
<keyword evidence="3" id="KW-1185">Reference proteome</keyword>
<accession>A0AAV5TYA0</accession>
<dbReference type="AlphaFoldDB" id="A0AAV5TYA0"/>
<reference evidence="2" key="1">
    <citation type="submission" date="2023-10" db="EMBL/GenBank/DDBJ databases">
        <title>Genome assembly of Pristionchus species.</title>
        <authorList>
            <person name="Yoshida K."/>
            <person name="Sommer R.J."/>
        </authorList>
    </citation>
    <scope>NUCLEOTIDE SEQUENCE</scope>
    <source>
        <strain evidence="2">RS0144</strain>
    </source>
</reference>
<sequence>SNTIRSSLHNTASDVERTISPVLATPLPTPSRPNLSRNQPSIIFGPSAAPRNQAPPLSPHQHHPPTPPPDASSLALPPPAHHPPTHPSDALTTSTSGAAHSWLPRPTLVDDQQPGSSGFSGSGGRRKQTARKRTGATPLHALAAM</sequence>
<dbReference type="EMBL" id="BTSX01000005">
    <property type="protein sequence ID" value="GMS99236.1"/>
    <property type="molecule type" value="Genomic_DNA"/>
</dbReference>
<feature type="non-terminal residue" evidence="2">
    <location>
        <position position="145"/>
    </location>
</feature>
<feature type="compositionally biased region" description="Pro residues" evidence="1">
    <location>
        <begin position="64"/>
        <end position="86"/>
    </location>
</feature>
<feature type="non-terminal residue" evidence="2">
    <location>
        <position position="1"/>
    </location>
</feature>
<evidence type="ECO:0000313" key="2">
    <source>
        <dbReference type="EMBL" id="GMS99236.1"/>
    </source>
</evidence>
<feature type="compositionally biased region" description="Polar residues" evidence="1">
    <location>
        <begin position="1"/>
        <end position="13"/>
    </location>
</feature>
<gene>
    <name evidence="2" type="ORF">PENTCL1PPCAC_21411</name>
</gene>
<organism evidence="2 3">
    <name type="scientific">Pristionchus entomophagus</name>
    <dbReference type="NCBI Taxonomy" id="358040"/>
    <lineage>
        <taxon>Eukaryota</taxon>
        <taxon>Metazoa</taxon>
        <taxon>Ecdysozoa</taxon>
        <taxon>Nematoda</taxon>
        <taxon>Chromadorea</taxon>
        <taxon>Rhabditida</taxon>
        <taxon>Rhabditina</taxon>
        <taxon>Diplogasteromorpha</taxon>
        <taxon>Diplogasteroidea</taxon>
        <taxon>Neodiplogasteridae</taxon>
        <taxon>Pristionchus</taxon>
    </lineage>
</organism>
<dbReference type="Proteomes" id="UP001432027">
    <property type="component" value="Unassembled WGS sequence"/>
</dbReference>
<evidence type="ECO:0000256" key="1">
    <source>
        <dbReference type="SAM" id="MobiDB-lite"/>
    </source>
</evidence>
<name>A0AAV5TYA0_9BILA</name>
<protein>
    <submittedName>
        <fullName evidence="2">Uncharacterized protein</fullName>
    </submittedName>
</protein>
<evidence type="ECO:0000313" key="3">
    <source>
        <dbReference type="Proteomes" id="UP001432027"/>
    </source>
</evidence>